<evidence type="ECO:0000256" key="2">
    <source>
        <dbReference type="ARBA" id="ARBA00022490"/>
    </source>
</evidence>
<dbReference type="EC" id="3.1.11.6" evidence="6"/>
<reference evidence="9" key="1">
    <citation type="submission" date="2019-04" db="EMBL/GenBank/DDBJ databases">
        <title>Draft genome sequence of Pseudonocardiaceae bacterium SL3-2-4.</title>
        <authorList>
            <person name="Ningsih F."/>
            <person name="Yokota A."/>
            <person name="Sakai Y."/>
            <person name="Nanatani K."/>
            <person name="Yabe S."/>
            <person name="Oetari A."/>
            <person name="Sjamsuridzal W."/>
        </authorList>
    </citation>
    <scope>NUCLEOTIDE SEQUENCE [LARGE SCALE GENOMIC DNA]</scope>
    <source>
        <strain evidence="9">SL3-2-4</strain>
    </source>
</reference>
<dbReference type="RefSeq" id="WP_371856739.1">
    <property type="nucleotide sequence ID" value="NZ_BJFL01000005.1"/>
</dbReference>
<organism evidence="8 9">
    <name type="scientific">Gandjariella thermophila</name>
    <dbReference type="NCBI Taxonomy" id="1931992"/>
    <lineage>
        <taxon>Bacteria</taxon>
        <taxon>Bacillati</taxon>
        <taxon>Actinomycetota</taxon>
        <taxon>Actinomycetes</taxon>
        <taxon>Pseudonocardiales</taxon>
        <taxon>Pseudonocardiaceae</taxon>
        <taxon>Gandjariella</taxon>
    </lineage>
</organism>
<keyword evidence="5 6" id="KW-0269">Exonuclease</keyword>
<dbReference type="NCBIfam" id="TIGR01280">
    <property type="entry name" value="xseB"/>
    <property type="match status" value="1"/>
</dbReference>
<dbReference type="NCBIfam" id="NF002139">
    <property type="entry name" value="PRK00977.1-3"/>
    <property type="match status" value="1"/>
</dbReference>
<dbReference type="SUPFAM" id="SSF116842">
    <property type="entry name" value="XseB-like"/>
    <property type="match status" value="1"/>
</dbReference>
<dbReference type="PANTHER" id="PTHR34137:SF1">
    <property type="entry name" value="EXODEOXYRIBONUCLEASE 7 SMALL SUBUNIT"/>
    <property type="match status" value="1"/>
</dbReference>
<comment type="caution">
    <text evidence="8">The sequence shown here is derived from an EMBL/GenBank/DDBJ whole genome shotgun (WGS) entry which is preliminary data.</text>
</comment>
<keyword evidence="9" id="KW-1185">Reference proteome</keyword>
<feature type="compositionally biased region" description="Low complexity" evidence="7">
    <location>
        <begin position="9"/>
        <end position="26"/>
    </location>
</feature>
<evidence type="ECO:0000256" key="7">
    <source>
        <dbReference type="SAM" id="MobiDB-lite"/>
    </source>
</evidence>
<protein>
    <recommendedName>
        <fullName evidence="6">Exodeoxyribonuclease 7 small subunit</fullName>
        <ecNumber evidence="6">3.1.11.6</ecNumber>
    </recommendedName>
    <alternativeName>
        <fullName evidence="6">Exodeoxyribonuclease VII small subunit</fullName>
        <shortName evidence="6">Exonuclease VII small subunit</shortName>
    </alternativeName>
</protein>
<dbReference type="PANTHER" id="PTHR34137">
    <property type="entry name" value="EXODEOXYRIBONUCLEASE 7 SMALL SUBUNIT"/>
    <property type="match status" value="1"/>
</dbReference>
<accession>A0A4D4J603</accession>
<dbReference type="GO" id="GO:0008855">
    <property type="term" value="F:exodeoxyribonuclease VII activity"/>
    <property type="evidence" value="ECO:0007669"/>
    <property type="project" value="UniProtKB-UniRule"/>
</dbReference>
<evidence type="ECO:0000256" key="6">
    <source>
        <dbReference type="HAMAP-Rule" id="MF_00337"/>
    </source>
</evidence>
<evidence type="ECO:0000313" key="9">
    <source>
        <dbReference type="Proteomes" id="UP000298860"/>
    </source>
</evidence>
<name>A0A4D4J603_9PSEU</name>
<dbReference type="EMBL" id="BJFL01000005">
    <property type="protein sequence ID" value="GDY29936.1"/>
    <property type="molecule type" value="Genomic_DNA"/>
</dbReference>
<evidence type="ECO:0000313" key="8">
    <source>
        <dbReference type="EMBL" id="GDY29936.1"/>
    </source>
</evidence>
<comment type="subcellular location">
    <subcellularLocation>
        <location evidence="6">Cytoplasm</location>
    </subcellularLocation>
</comment>
<comment type="subunit">
    <text evidence="6">Heterooligomer composed of large and small subunits.</text>
</comment>
<dbReference type="GO" id="GO:0009318">
    <property type="term" value="C:exodeoxyribonuclease VII complex"/>
    <property type="evidence" value="ECO:0007669"/>
    <property type="project" value="UniProtKB-UniRule"/>
</dbReference>
<comment type="function">
    <text evidence="6">Bidirectionally degrades single-stranded DNA into large acid-insoluble oligonucleotides, which are then degraded further into small acid-soluble oligonucleotides.</text>
</comment>
<dbReference type="Pfam" id="PF02609">
    <property type="entry name" value="Exonuc_VII_S"/>
    <property type="match status" value="1"/>
</dbReference>
<keyword evidence="4 6" id="KW-0378">Hydrolase</keyword>
<evidence type="ECO:0000256" key="3">
    <source>
        <dbReference type="ARBA" id="ARBA00022722"/>
    </source>
</evidence>
<proteinExistence type="inferred from homology"/>
<dbReference type="GO" id="GO:0005829">
    <property type="term" value="C:cytosol"/>
    <property type="evidence" value="ECO:0007669"/>
    <property type="project" value="TreeGrafter"/>
</dbReference>
<comment type="catalytic activity">
    <reaction evidence="6">
        <text>Exonucleolytic cleavage in either 5'- to 3'- or 3'- to 5'-direction to yield nucleoside 5'-phosphates.</text>
        <dbReference type="EC" id="3.1.11.6"/>
    </reaction>
</comment>
<feature type="region of interest" description="Disordered" evidence="7">
    <location>
        <begin position="1"/>
        <end position="40"/>
    </location>
</feature>
<comment type="similarity">
    <text evidence="1 6">Belongs to the XseB family.</text>
</comment>
<dbReference type="AlphaFoldDB" id="A0A4D4J603"/>
<dbReference type="InterPro" id="IPR003761">
    <property type="entry name" value="Exonuc_VII_S"/>
</dbReference>
<dbReference type="Gene3D" id="1.10.287.1040">
    <property type="entry name" value="Exonuclease VII, small subunit"/>
    <property type="match status" value="1"/>
</dbReference>
<sequence length="108" mass="11441">MTPDDAIRPEAPAAGPGDATPAAEPAGGNGRQIPDELGGLGYEQARDELVEVVRRLEAGGLSLEESLALWERGESLARVCERHLAGARERIDTALAVVEEDVPTEEPE</sequence>
<dbReference type="InterPro" id="IPR037004">
    <property type="entry name" value="Exonuc_VII_ssu_sf"/>
</dbReference>
<gene>
    <name evidence="6" type="primary">xseB</name>
    <name evidence="8" type="ORF">GTS_15690</name>
</gene>
<evidence type="ECO:0000256" key="4">
    <source>
        <dbReference type="ARBA" id="ARBA00022801"/>
    </source>
</evidence>
<evidence type="ECO:0000256" key="5">
    <source>
        <dbReference type="ARBA" id="ARBA00022839"/>
    </source>
</evidence>
<keyword evidence="3 6" id="KW-0540">Nuclease</keyword>
<evidence type="ECO:0000256" key="1">
    <source>
        <dbReference type="ARBA" id="ARBA00009998"/>
    </source>
</evidence>
<dbReference type="Proteomes" id="UP000298860">
    <property type="component" value="Unassembled WGS sequence"/>
</dbReference>
<keyword evidence="2 6" id="KW-0963">Cytoplasm</keyword>
<dbReference type="HAMAP" id="MF_00337">
    <property type="entry name" value="Exonuc_7_S"/>
    <property type="match status" value="1"/>
</dbReference>
<dbReference type="GO" id="GO:0006308">
    <property type="term" value="P:DNA catabolic process"/>
    <property type="evidence" value="ECO:0007669"/>
    <property type="project" value="UniProtKB-UniRule"/>
</dbReference>